<comment type="caution">
    <text evidence="2">The sequence shown here is derived from an EMBL/GenBank/DDBJ whole genome shotgun (WGS) entry which is preliminary data.</text>
</comment>
<protein>
    <submittedName>
        <fullName evidence="2">Uncharacterized protein</fullName>
    </submittedName>
</protein>
<dbReference type="EMBL" id="JARKIE010000132">
    <property type="protein sequence ID" value="KAJ7678669.1"/>
    <property type="molecule type" value="Genomic_DNA"/>
</dbReference>
<dbReference type="AlphaFoldDB" id="A0AAD7D4J4"/>
<evidence type="ECO:0000313" key="3">
    <source>
        <dbReference type="Proteomes" id="UP001221757"/>
    </source>
</evidence>
<reference evidence="2" key="1">
    <citation type="submission" date="2023-03" db="EMBL/GenBank/DDBJ databases">
        <title>Massive genome expansion in bonnet fungi (Mycena s.s.) driven by repeated elements and novel gene families across ecological guilds.</title>
        <authorList>
            <consortium name="Lawrence Berkeley National Laboratory"/>
            <person name="Harder C.B."/>
            <person name="Miyauchi S."/>
            <person name="Viragh M."/>
            <person name="Kuo A."/>
            <person name="Thoen E."/>
            <person name="Andreopoulos B."/>
            <person name="Lu D."/>
            <person name="Skrede I."/>
            <person name="Drula E."/>
            <person name="Henrissat B."/>
            <person name="Morin E."/>
            <person name="Kohler A."/>
            <person name="Barry K."/>
            <person name="LaButti K."/>
            <person name="Morin E."/>
            <person name="Salamov A."/>
            <person name="Lipzen A."/>
            <person name="Mereny Z."/>
            <person name="Hegedus B."/>
            <person name="Baldrian P."/>
            <person name="Stursova M."/>
            <person name="Weitz H."/>
            <person name="Taylor A."/>
            <person name="Grigoriev I.V."/>
            <person name="Nagy L.G."/>
            <person name="Martin F."/>
            <person name="Kauserud H."/>
        </authorList>
    </citation>
    <scope>NUCLEOTIDE SEQUENCE</scope>
    <source>
        <strain evidence="2">CBHHK067</strain>
    </source>
</reference>
<evidence type="ECO:0000313" key="2">
    <source>
        <dbReference type="EMBL" id="KAJ7678669.1"/>
    </source>
</evidence>
<evidence type="ECO:0000256" key="1">
    <source>
        <dbReference type="SAM" id="MobiDB-lite"/>
    </source>
</evidence>
<dbReference type="Proteomes" id="UP001221757">
    <property type="component" value="Unassembled WGS sequence"/>
</dbReference>
<feature type="region of interest" description="Disordered" evidence="1">
    <location>
        <begin position="1"/>
        <end position="27"/>
    </location>
</feature>
<name>A0AAD7D4J4_MYCRO</name>
<proteinExistence type="predicted"/>
<keyword evidence="3" id="KW-1185">Reference proteome</keyword>
<organism evidence="2 3">
    <name type="scientific">Mycena rosella</name>
    <name type="common">Pink bonnet</name>
    <name type="synonym">Agaricus rosellus</name>
    <dbReference type="NCBI Taxonomy" id="1033263"/>
    <lineage>
        <taxon>Eukaryota</taxon>
        <taxon>Fungi</taxon>
        <taxon>Dikarya</taxon>
        <taxon>Basidiomycota</taxon>
        <taxon>Agaricomycotina</taxon>
        <taxon>Agaricomycetes</taxon>
        <taxon>Agaricomycetidae</taxon>
        <taxon>Agaricales</taxon>
        <taxon>Marasmiineae</taxon>
        <taxon>Mycenaceae</taxon>
        <taxon>Mycena</taxon>
    </lineage>
</organism>
<sequence>MPRGTAAARLRDPEANARVNPPSATATSGWDPKYLATYPWHSEILYTNCTRWTSYRCHGGDPASPAGISVTARPKVAILFPPTALIASRYREHFASFVPTCAASSASLSLSQLSRRTHIPSLRVFGILAAGARGCRAGVDENLKLAAGICCRRQPRPGPRRRDGDGKGGELELVLRGVFGRDCRQLEAQTYETVYGFPIHLALRSLTPKSDAHSLRGRGVG</sequence>
<accession>A0AAD7D4J4</accession>
<gene>
    <name evidence="2" type="ORF">B0H17DRAFT_1206600</name>
</gene>